<keyword evidence="4" id="KW-1185">Reference proteome</keyword>
<evidence type="ECO:0000256" key="2">
    <source>
        <dbReference type="SAM" id="SignalP"/>
    </source>
</evidence>
<dbReference type="Gene3D" id="3.40.190.150">
    <property type="entry name" value="Bordetella uptake gene, domain 1"/>
    <property type="match status" value="1"/>
</dbReference>
<accession>A0ABS5Q8S0</accession>
<evidence type="ECO:0000313" key="4">
    <source>
        <dbReference type="Proteomes" id="UP000766336"/>
    </source>
</evidence>
<feature type="chain" id="PRO_5046189378" evidence="2">
    <location>
        <begin position="23"/>
        <end position="320"/>
    </location>
</feature>
<name>A0ABS5Q8S0_9PROT</name>
<dbReference type="CDD" id="cd13578">
    <property type="entry name" value="PBP2_Bug27"/>
    <property type="match status" value="1"/>
</dbReference>
<dbReference type="SUPFAM" id="SSF53850">
    <property type="entry name" value="Periplasmic binding protein-like II"/>
    <property type="match status" value="1"/>
</dbReference>
<evidence type="ECO:0000313" key="3">
    <source>
        <dbReference type="EMBL" id="MBS7809606.1"/>
    </source>
</evidence>
<keyword evidence="2" id="KW-0732">Signal</keyword>
<feature type="signal peptide" evidence="2">
    <location>
        <begin position="1"/>
        <end position="22"/>
    </location>
</feature>
<dbReference type="InterPro" id="IPR042100">
    <property type="entry name" value="Bug_dom1"/>
</dbReference>
<dbReference type="Proteomes" id="UP000766336">
    <property type="component" value="Unassembled WGS sequence"/>
</dbReference>
<reference evidence="3 4" key="1">
    <citation type="submission" date="2021-05" db="EMBL/GenBank/DDBJ databases">
        <title>Roseococcus sp. XZZS9, whole genome shotgun sequencing project.</title>
        <authorList>
            <person name="Zhao G."/>
            <person name="Shen L."/>
        </authorList>
    </citation>
    <scope>NUCLEOTIDE SEQUENCE [LARGE SCALE GENOMIC DNA]</scope>
    <source>
        <strain evidence="3 4">XZZS9</strain>
    </source>
</reference>
<dbReference type="Gene3D" id="3.40.190.10">
    <property type="entry name" value="Periplasmic binding protein-like II"/>
    <property type="match status" value="1"/>
</dbReference>
<dbReference type="RefSeq" id="WP_213668291.1">
    <property type="nucleotide sequence ID" value="NZ_JAHCDA010000001.1"/>
</dbReference>
<dbReference type="PIRSF" id="PIRSF017082">
    <property type="entry name" value="YflP"/>
    <property type="match status" value="1"/>
</dbReference>
<dbReference type="PANTHER" id="PTHR42928">
    <property type="entry name" value="TRICARBOXYLATE-BINDING PROTEIN"/>
    <property type="match status" value="1"/>
</dbReference>
<dbReference type="InterPro" id="IPR005064">
    <property type="entry name" value="BUG"/>
</dbReference>
<gene>
    <name evidence="3" type="ORF">KHU32_01565</name>
</gene>
<dbReference type="Pfam" id="PF03401">
    <property type="entry name" value="TctC"/>
    <property type="match status" value="1"/>
</dbReference>
<protein>
    <submittedName>
        <fullName evidence="3">Tripartite tricarboxylate transporter substrate binding protein</fullName>
    </submittedName>
</protein>
<sequence>MKRRTMMAAGLGTLAAPSLAGAQSAPSLRLIVPYAAGGPTDIQARILAEQMVAPLEQRVVVENRTGAGVMVGTEAVAKAAPDGSTALLTTVAHAVNPSLFPNLPYDTERDFAPVALIAKVPLVVLVRKDLPVADMRGFLDWLRARNGQAVYGSAGVGSAPHLGTALLLMMAGLQAVHVPYRGSAPAMTDLAAGRIDFYLDAAASGLAQVRAGNGRALAWSMRTRGAVAPDLPTVAESGVPGYEAYTWSGVFFPAATPPAAVQRLNAACRQAMGHAGLRARFAELGAELAEPAPPEALGEFLRAEIAKWREVVRQSGMSTQ</sequence>
<comment type="caution">
    <text evidence="3">The sequence shown here is derived from an EMBL/GenBank/DDBJ whole genome shotgun (WGS) entry which is preliminary data.</text>
</comment>
<dbReference type="EMBL" id="JAHCDA010000001">
    <property type="protein sequence ID" value="MBS7809606.1"/>
    <property type="molecule type" value="Genomic_DNA"/>
</dbReference>
<dbReference type="PANTHER" id="PTHR42928:SF5">
    <property type="entry name" value="BLR1237 PROTEIN"/>
    <property type="match status" value="1"/>
</dbReference>
<proteinExistence type="inferred from homology"/>
<organism evidence="3 4">
    <name type="scientific">Roseococcus pinisoli</name>
    <dbReference type="NCBI Taxonomy" id="2835040"/>
    <lineage>
        <taxon>Bacteria</taxon>
        <taxon>Pseudomonadati</taxon>
        <taxon>Pseudomonadota</taxon>
        <taxon>Alphaproteobacteria</taxon>
        <taxon>Acetobacterales</taxon>
        <taxon>Roseomonadaceae</taxon>
        <taxon>Roseococcus</taxon>
    </lineage>
</organism>
<evidence type="ECO:0000256" key="1">
    <source>
        <dbReference type="ARBA" id="ARBA00006987"/>
    </source>
</evidence>
<comment type="similarity">
    <text evidence="1">Belongs to the UPF0065 (bug) family.</text>
</comment>